<dbReference type="GO" id="GO:0016787">
    <property type="term" value="F:hydrolase activity"/>
    <property type="evidence" value="ECO:0007669"/>
    <property type="project" value="UniProtKB-UniRule"/>
</dbReference>
<keyword evidence="1 4" id="KW-0378">Hydrolase</keyword>
<dbReference type="InterPro" id="IPR050301">
    <property type="entry name" value="NTE"/>
</dbReference>
<evidence type="ECO:0000256" key="3">
    <source>
        <dbReference type="ARBA" id="ARBA00023098"/>
    </source>
</evidence>
<feature type="active site" description="Proton acceptor" evidence="4">
    <location>
        <position position="341"/>
    </location>
</feature>
<organism evidence="7">
    <name type="scientific">Propionibacterium freudenreichii subsp. freudenreichii</name>
    <dbReference type="NCBI Taxonomy" id="66712"/>
    <lineage>
        <taxon>Bacteria</taxon>
        <taxon>Bacillati</taxon>
        <taxon>Actinomycetota</taxon>
        <taxon>Actinomycetes</taxon>
        <taxon>Propionibacteriales</taxon>
        <taxon>Propionibacteriaceae</taxon>
        <taxon>Propionibacterium</taxon>
    </lineage>
</organism>
<reference evidence="7" key="1">
    <citation type="submission" date="2014-08" db="EMBL/GenBank/DDBJ databases">
        <authorList>
            <person name="Falentin Helene"/>
        </authorList>
    </citation>
    <scope>NUCLEOTIDE SEQUENCE</scope>
</reference>
<evidence type="ECO:0000259" key="6">
    <source>
        <dbReference type="PROSITE" id="PS51635"/>
    </source>
</evidence>
<evidence type="ECO:0000256" key="2">
    <source>
        <dbReference type="ARBA" id="ARBA00022963"/>
    </source>
</evidence>
<dbReference type="InterPro" id="IPR002641">
    <property type="entry name" value="PNPLA_dom"/>
</dbReference>
<dbReference type="PANTHER" id="PTHR14226">
    <property type="entry name" value="NEUROPATHY TARGET ESTERASE/SWISS CHEESE D.MELANOGASTER"/>
    <property type="match status" value="1"/>
</dbReference>
<dbReference type="PROSITE" id="PS51635">
    <property type="entry name" value="PNPLA"/>
    <property type="match status" value="1"/>
</dbReference>
<evidence type="ECO:0000256" key="4">
    <source>
        <dbReference type="PROSITE-ProRule" id="PRU01161"/>
    </source>
</evidence>
<comment type="caution">
    <text evidence="4">Lacks conserved residue(s) required for the propagation of feature annotation.</text>
</comment>
<dbReference type="RefSeq" id="WP_044657731.1">
    <property type="nucleotide sequence ID" value="NZ_HG975455.1"/>
</dbReference>
<name>A0A068VQ06_PROFF</name>
<dbReference type="SUPFAM" id="SSF52151">
    <property type="entry name" value="FabD/lysophospholipase-like"/>
    <property type="match status" value="1"/>
</dbReference>
<accession>A0A068VQ06</accession>
<dbReference type="InterPro" id="IPR016035">
    <property type="entry name" value="Acyl_Trfase/lysoPLipase"/>
</dbReference>
<dbReference type="AlphaFoldDB" id="A0A068VQ06"/>
<feature type="active site" description="Nucleophile" evidence="4">
    <location>
        <position position="63"/>
    </location>
</feature>
<evidence type="ECO:0000256" key="5">
    <source>
        <dbReference type="SAM" id="MobiDB-lite"/>
    </source>
</evidence>
<dbReference type="Pfam" id="PF01734">
    <property type="entry name" value="Patatin"/>
    <property type="match status" value="2"/>
</dbReference>
<evidence type="ECO:0000313" key="7">
    <source>
        <dbReference type="EMBL" id="CEP25802.1"/>
    </source>
</evidence>
<gene>
    <name evidence="7" type="primary">pf2416</name>
    <name evidence="7" type="ORF">PFCIRM138_02455</name>
</gene>
<keyword evidence="2 4" id="KW-0442">Lipid degradation</keyword>
<protein>
    <recommendedName>
        <fullName evidence="6">PNPLA domain-containing protein</fullName>
    </recommendedName>
</protein>
<dbReference type="Gene3D" id="3.40.1090.10">
    <property type="entry name" value="Cytosolic phospholipase A2 catalytic domain"/>
    <property type="match status" value="2"/>
</dbReference>
<keyword evidence="3 4" id="KW-0443">Lipid metabolism</keyword>
<dbReference type="GO" id="GO:0016042">
    <property type="term" value="P:lipid catabolic process"/>
    <property type="evidence" value="ECO:0007669"/>
    <property type="project" value="UniProtKB-UniRule"/>
</dbReference>
<feature type="short sequence motif" description="DGA/G" evidence="4">
    <location>
        <begin position="341"/>
        <end position="343"/>
    </location>
</feature>
<evidence type="ECO:0000256" key="1">
    <source>
        <dbReference type="ARBA" id="ARBA00022801"/>
    </source>
</evidence>
<dbReference type="EMBL" id="LM676386">
    <property type="protein sequence ID" value="CEP25802.1"/>
    <property type="molecule type" value="Genomic_DNA"/>
</dbReference>
<dbReference type="PANTHER" id="PTHR14226:SF29">
    <property type="entry name" value="NEUROPATHY TARGET ESTERASE SWS"/>
    <property type="match status" value="1"/>
</dbReference>
<proteinExistence type="predicted"/>
<feature type="region of interest" description="Disordered" evidence="5">
    <location>
        <begin position="150"/>
        <end position="194"/>
    </location>
</feature>
<sequence length="529" mass="57522">MSRPAWFGVLPFLGRHASTRQETPAVQGLVIAGGGARASFQIGALRYLYEREHIAPSVITATSAGAILGSLLAQSKDPAEQLASLRGIEKLWLAMTQPSDMFTERSWFTQLKSHADALDVLRQVEEKAEHDDPGHQPGLWSRFGWGTRQAAAKQEGDAKQAGATPTHQVTGGAATGAGESPDAPDAAPTSTDNALSPQERTLALAMSEEPGEPLGWTPNVFFQLAAGLPQLGRASADLTAAWRGLERNRSLFKPGPILRRLLSRDFFHSEQVTSSGMTLRCAFVGLNSGELRYMREDGHIVDRDDKVLAGNPFDISIGVLASCSIPGVFKPVEMNGEWYVDGGIRENVPVEEAVSNLGVTRPYVIVSGPSGLNYDAQVGSGDLISILFRIQSIQSDESERDEVAYARSSGAVVIEPELSVHETMEFDPGTLRINRDYGWMRAAEAVHEADAATQQVNREIIETRLQAWKRERQMKPGSPHEFDQAMLNEVGQLKLHLQSLLGSADKNLLPPDAQQWWTRSEGDDAPAAS</sequence>
<feature type="domain" description="PNPLA" evidence="6">
    <location>
        <begin position="29"/>
        <end position="354"/>
    </location>
</feature>